<dbReference type="EMBL" id="LAZR01041851">
    <property type="protein sequence ID" value="KKL10949.1"/>
    <property type="molecule type" value="Genomic_DNA"/>
</dbReference>
<feature type="non-terminal residue" evidence="1">
    <location>
        <position position="1"/>
    </location>
</feature>
<name>A0A0F9AMV1_9ZZZZ</name>
<organism evidence="1">
    <name type="scientific">marine sediment metagenome</name>
    <dbReference type="NCBI Taxonomy" id="412755"/>
    <lineage>
        <taxon>unclassified sequences</taxon>
        <taxon>metagenomes</taxon>
        <taxon>ecological metagenomes</taxon>
    </lineage>
</organism>
<evidence type="ECO:0000313" key="1">
    <source>
        <dbReference type="EMBL" id="KKL10949.1"/>
    </source>
</evidence>
<dbReference type="AlphaFoldDB" id="A0A0F9AMV1"/>
<accession>A0A0F9AMV1</accession>
<reference evidence="1" key="1">
    <citation type="journal article" date="2015" name="Nature">
        <title>Complex archaea that bridge the gap between prokaryotes and eukaryotes.</title>
        <authorList>
            <person name="Spang A."/>
            <person name="Saw J.H."/>
            <person name="Jorgensen S.L."/>
            <person name="Zaremba-Niedzwiedzka K."/>
            <person name="Martijn J."/>
            <person name="Lind A.E."/>
            <person name="van Eijk R."/>
            <person name="Schleper C."/>
            <person name="Guy L."/>
            <person name="Ettema T.J."/>
        </authorList>
    </citation>
    <scope>NUCLEOTIDE SEQUENCE</scope>
</reference>
<gene>
    <name evidence="1" type="ORF">LCGC14_2550720</name>
</gene>
<protein>
    <submittedName>
        <fullName evidence="1">Uncharacterized protein</fullName>
    </submittedName>
</protein>
<proteinExistence type="predicted"/>
<sequence length="141" mass="15040">VCIFLAHSLNTSIISSTVSNDSLPLSNVANLTALSGHDPLPLKQCNPSPPNSIGTRSLQPVHRAGALTTLKLSSNGIFFWIACLPGDCLRLTSAEHTYPSLRNPTAHPRQTFLWSVVLSETRTTEQVPSGPVASVNSLPSQ</sequence>
<comment type="caution">
    <text evidence="1">The sequence shown here is derived from an EMBL/GenBank/DDBJ whole genome shotgun (WGS) entry which is preliminary data.</text>
</comment>